<dbReference type="Gramene" id="rna-AYBTSS11_LOCUS4717">
    <property type="protein sequence ID" value="CAJ1930324.1"/>
    <property type="gene ID" value="gene-AYBTSS11_LOCUS4717"/>
</dbReference>
<proteinExistence type="predicted"/>
<sequence>MNAYTATTACLSRSSLSHLNQSFTPFLHYLPTTEHHLARNHIASMLHYYTRPIKDEPNPSRCSDIPNKLFHRTYSPLDPGIATWTKGSVQAKELTLNSHDK</sequence>
<protein>
    <submittedName>
        <fullName evidence="1">Uncharacterized protein</fullName>
    </submittedName>
</protein>
<dbReference type="Proteomes" id="UP001189624">
    <property type="component" value="Chromosome 2"/>
</dbReference>
<evidence type="ECO:0000313" key="2">
    <source>
        <dbReference type="Proteomes" id="UP001189624"/>
    </source>
</evidence>
<gene>
    <name evidence="1" type="ORF">AYBTSS11_LOCUS4717</name>
</gene>
<reference evidence="1" key="1">
    <citation type="submission" date="2023-10" db="EMBL/GenBank/DDBJ databases">
        <authorList>
            <person name="Domelevo Entfellner J.-B."/>
        </authorList>
    </citation>
    <scope>NUCLEOTIDE SEQUENCE</scope>
</reference>
<accession>A0AA86S732</accession>
<name>A0AA86S732_9FABA</name>
<keyword evidence="2" id="KW-1185">Reference proteome</keyword>
<dbReference type="AlphaFoldDB" id="A0AA86S732"/>
<organism evidence="1 2">
    <name type="scientific">Sphenostylis stenocarpa</name>
    <dbReference type="NCBI Taxonomy" id="92480"/>
    <lineage>
        <taxon>Eukaryota</taxon>
        <taxon>Viridiplantae</taxon>
        <taxon>Streptophyta</taxon>
        <taxon>Embryophyta</taxon>
        <taxon>Tracheophyta</taxon>
        <taxon>Spermatophyta</taxon>
        <taxon>Magnoliopsida</taxon>
        <taxon>eudicotyledons</taxon>
        <taxon>Gunneridae</taxon>
        <taxon>Pentapetalae</taxon>
        <taxon>rosids</taxon>
        <taxon>fabids</taxon>
        <taxon>Fabales</taxon>
        <taxon>Fabaceae</taxon>
        <taxon>Papilionoideae</taxon>
        <taxon>50 kb inversion clade</taxon>
        <taxon>NPAAA clade</taxon>
        <taxon>indigoferoid/millettioid clade</taxon>
        <taxon>Phaseoleae</taxon>
        <taxon>Sphenostylis</taxon>
    </lineage>
</organism>
<dbReference type="EMBL" id="OY731399">
    <property type="protein sequence ID" value="CAJ1930324.1"/>
    <property type="molecule type" value="Genomic_DNA"/>
</dbReference>
<evidence type="ECO:0000313" key="1">
    <source>
        <dbReference type="EMBL" id="CAJ1930324.1"/>
    </source>
</evidence>